<feature type="region of interest" description="Disordered" evidence="1">
    <location>
        <begin position="48"/>
        <end position="70"/>
    </location>
</feature>
<sequence>MPPGGPEGGEVSIALHRTALAVAVGALVPALWHTAPASAAPVPAAPPVVAAAPGPGQPPPDGGGDPQPPPGVLFVEVTPGTVEPGYLVGIRASCHDNSIPATVVSDAFGRVQVQPQHGLLTAAPMVRERVRPGNYRVKLECPDGATASTALQVVKKVKPSPGPHTGFGGAAGGDGIPGGLLVPGGLALTIAGAVVGIVAARRPRGVAGQ</sequence>
<accession>A0ABS2J254</accession>
<dbReference type="Proteomes" id="UP001518872">
    <property type="component" value="Unassembled WGS sequence"/>
</dbReference>
<dbReference type="EMBL" id="JAFEUC010000017">
    <property type="protein sequence ID" value="MBM7080155.1"/>
    <property type="molecule type" value="Genomic_DNA"/>
</dbReference>
<keyword evidence="4" id="KW-1185">Reference proteome</keyword>
<feature type="transmembrane region" description="Helical" evidence="2">
    <location>
        <begin position="180"/>
        <end position="200"/>
    </location>
</feature>
<name>A0ABS2J254_9ACTN</name>
<evidence type="ECO:0000256" key="1">
    <source>
        <dbReference type="SAM" id="MobiDB-lite"/>
    </source>
</evidence>
<comment type="caution">
    <text evidence="3">The sequence shown here is derived from an EMBL/GenBank/DDBJ whole genome shotgun (WGS) entry which is preliminary data.</text>
</comment>
<gene>
    <name evidence="3" type="ORF">JQX11_27940</name>
</gene>
<protein>
    <submittedName>
        <fullName evidence="3">Uncharacterized protein</fullName>
    </submittedName>
</protein>
<proteinExistence type="predicted"/>
<keyword evidence="2" id="KW-0472">Membrane</keyword>
<evidence type="ECO:0000313" key="3">
    <source>
        <dbReference type="EMBL" id="MBM7080155.1"/>
    </source>
</evidence>
<evidence type="ECO:0000256" key="2">
    <source>
        <dbReference type="SAM" id="Phobius"/>
    </source>
</evidence>
<evidence type="ECO:0000313" key="4">
    <source>
        <dbReference type="Proteomes" id="UP001518872"/>
    </source>
</evidence>
<organism evidence="3 4">
    <name type="scientific">Micromonospora humida</name>
    <dbReference type="NCBI Taxonomy" id="2809018"/>
    <lineage>
        <taxon>Bacteria</taxon>
        <taxon>Bacillati</taxon>
        <taxon>Actinomycetota</taxon>
        <taxon>Actinomycetes</taxon>
        <taxon>Micromonosporales</taxon>
        <taxon>Micromonosporaceae</taxon>
        <taxon>Micromonospora</taxon>
    </lineage>
</organism>
<keyword evidence="2" id="KW-1133">Transmembrane helix</keyword>
<reference evidence="3 4" key="1">
    <citation type="submission" date="2021-02" db="EMBL/GenBank/DDBJ databases">
        <authorList>
            <person name="Ra J.-S."/>
        </authorList>
    </citation>
    <scope>NUCLEOTIDE SEQUENCE [LARGE SCALE GENOMIC DNA]</scope>
    <source>
        <strain evidence="3 4">MMS20-R1-14</strain>
    </source>
</reference>
<feature type="compositionally biased region" description="Pro residues" evidence="1">
    <location>
        <begin position="55"/>
        <end position="70"/>
    </location>
</feature>
<keyword evidence="2" id="KW-0812">Transmembrane</keyword>